<keyword evidence="4 6" id="KW-0949">S-adenosyl-L-methionine</keyword>
<dbReference type="InterPro" id="IPR030390">
    <property type="entry name" value="MeTrfase_TrmA_AS"/>
</dbReference>
<feature type="binding site" evidence="6">
    <location>
        <position position="248"/>
    </location>
    <ligand>
        <name>S-adenosyl-L-methionine</name>
        <dbReference type="ChEBI" id="CHEBI:59789"/>
    </ligand>
</feature>
<dbReference type="RefSeq" id="WP_128560511.1">
    <property type="nucleotide sequence ID" value="NZ_BPQH01000006.1"/>
</dbReference>
<evidence type="ECO:0000256" key="2">
    <source>
        <dbReference type="ARBA" id="ARBA00022603"/>
    </source>
</evidence>
<feature type="active site" evidence="7">
    <location>
        <position position="369"/>
    </location>
</feature>
<accession>A0ABQ4QWA0</accession>
<keyword evidence="1" id="KW-0479">Metal-binding</keyword>
<evidence type="ECO:0000256" key="5">
    <source>
        <dbReference type="ARBA" id="ARBA00023014"/>
    </source>
</evidence>
<dbReference type="PROSITE" id="PS51687">
    <property type="entry name" value="SAM_MT_RNA_M5U"/>
    <property type="match status" value="1"/>
</dbReference>
<keyword evidence="5" id="KW-0411">Iron-sulfur</keyword>
<gene>
    <name evidence="8" type="primary">rlmD</name>
    <name evidence="8" type="ORF">OPKNFCMD_2369</name>
</gene>
<keyword evidence="3 6" id="KW-0808">Transferase</keyword>
<evidence type="ECO:0000313" key="8">
    <source>
        <dbReference type="EMBL" id="GJD49636.1"/>
    </source>
</evidence>
<feature type="binding site" evidence="6">
    <location>
        <position position="275"/>
    </location>
    <ligand>
        <name>S-adenosyl-L-methionine</name>
        <dbReference type="ChEBI" id="CHEBI:59789"/>
    </ligand>
</feature>
<dbReference type="PANTHER" id="PTHR11061:SF49">
    <property type="entry name" value="23S RRNA (URACIL(1939)-C(5))-METHYLTRANSFERASE RLMD"/>
    <property type="match status" value="1"/>
</dbReference>
<organism evidence="8 9">
    <name type="scientific">Methylobacterium crusticola</name>
    <dbReference type="NCBI Taxonomy" id="1697972"/>
    <lineage>
        <taxon>Bacteria</taxon>
        <taxon>Pseudomonadati</taxon>
        <taxon>Pseudomonadota</taxon>
        <taxon>Alphaproteobacteria</taxon>
        <taxon>Hyphomicrobiales</taxon>
        <taxon>Methylobacteriaceae</taxon>
        <taxon>Methylobacterium</taxon>
    </lineage>
</organism>
<dbReference type="Proteomes" id="UP001055167">
    <property type="component" value="Unassembled WGS sequence"/>
</dbReference>
<reference evidence="8" key="2">
    <citation type="submission" date="2021-08" db="EMBL/GenBank/DDBJ databases">
        <authorList>
            <person name="Tani A."/>
            <person name="Ola A."/>
            <person name="Ogura Y."/>
            <person name="Katsura K."/>
            <person name="Hayashi T."/>
        </authorList>
    </citation>
    <scope>NUCLEOTIDE SEQUENCE</scope>
    <source>
        <strain evidence="8">KCTC 52305</strain>
    </source>
</reference>
<feature type="active site" description="Nucleophile" evidence="6">
    <location>
        <position position="369"/>
    </location>
</feature>
<keyword evidence="2 6" id="KW-0489">Methyltransferase</keyword>
<evidence type="ECO:0000256" key="6">
    <source>
        <dbReference type="PROSITE-ProRule" id="PRU01024"/>
    </source>
</evidence>
<comment type="similarity">
    <text evidence="6">Belongs to the class I-like SAM-binding methyltransferase superfamily. RNA M5U methyltransferase family.</text>
</comment>
<dbReference type="CDD" id="cd02440">
    <property type="entry name" value="AdoMet_MTases"/>
    <property type="match status" value="1"/>
</dbReference>
<dbReference type="InterPro" id="IPR029063">
    <property type="entry name" value="SAM-dependent_MTases_sf"/>
</dbReference>
<feature type="binding site" evidence="6">
    <location>
        <position position="343"/>
    </location>
    <ligand>
        <name>S-adenosyl-L-methionine</name>
        <dbReference type="ChEBI" id="CHEBI:59789"/>
    </ligand>
</feature>
<dbReference type="InterPro" id="IPR012340">
    <property type="entry name" value="NA-bd_OB-fold"/>
</dbReference>
<keyword evidence="1" id="KW-0004">4Fe-4S</keyword>
<dbReference type="Gene3D" id="2.40.50.140">
    <property type="entry name" value="Nucleic acid-binding proteins"/>
    <property type="match status" value="1"/>
</dbReference>
<evidence type="ECO:0000256" key="3">
    <source>
        <dbReference type="ARBA" id="ARBA00022679"/>
    </source>
</evidence>
<evidence type="ECO:0000256" key="1">
    <source>
        <dbReference type="ARBA" id="ARBA00022485"/>
    </source>
</evidence>
<dbReference type="Gene3D" id="2.40.50.1070">
    <property type="match status" value="1"/>
</dbReference>
<sequence>MSGPVRIARLGARGDGVTADGLVVPGALPGETVNVIPEEGARGGAARARLEAVLEPSPDRIAPFCPYFGTCGGCAVQHLAPAPYAAWKRDLVAAALARAGIAAPVAPLVDAHGAGRRRITLHVRAGEGGPRAGFMAARSHALVPIDLCPITEPALHGAPGNARRLSGPLGGGGKPLDVQVTATSGGLDVDLRGHGPASARARQTLIGLAGELDLARLSLHGDVLIVRRPPETASGRARVLAPPGGFLQATAAGEAALAGLVAAGTGRARRVADLFAGSGAFSLVLAESRAVHAVESDPGAVAALDRAARETPGLRAVTAERRDLFRRPLLAPELDRFDAVVFDPPRAGAEAQAARIAESKVPVAIGVSCDAATFARDAGLLARAGFRLDAVTPVDQFRHSAHVEIVGVFRREGRRR</sequence>
<dbReference type="PANTHER" id="PTHR11061">
    <property type="entry name" value="RNA M5U METHYLTRANSFERASE"/>
    <property type="match status" value="1"/>
</dbReference>
<evidence type="ECO:0000313" key="9">
    <source>
        <dbReference type="Proteomes" id="UP001055167"/>
    </source>
</evidence>
<name>A0ABQ4QWA0_9HYPH</name>
<reference evidence="8" key="1">
    <citation type="journal article" date="2021" name="Front. Microbiol.">
        <title>Comprehensive Comparative Genomics and Phenotyping of Methylobacterium Species.</title>
        <authorList>
            <person name="Alessa O."/>
            <person name="Ogura Y."/>
            <person name="Fujitani Y."/>
            <person name="Takami H."/>
            <person name="Hayashi T."/>
            <person name="Sahin N."/>
            <person name="Tani A."/>
        </authorList>
    </citation>
    <scope>NUCLEOTIDE SEQUENCE</scope>
    <source>
        <strain evidence="8">KCTC 52305</strain>
    </source>
</reference>
<dbReference type="PROSITE" id="PS01230">
    <property type="entry name" value="TRMA_1"/>
    <property type="match status" value="1"/>
</dbReference>
<dbReference type="InterPro" id="IPR010280">
    <property type="entry name" value="U5_MeTrfase_fam"/>
</dbReference>
<dbReference type="Gene3D" id="3.40.50.150">
    <property type="entry name" value="Vaccinia Virus protein VP39"/>
    <property type="match status" value="1"/>
</dbReference>
<protein>
    <submittedName>
        <fullName evidence="8">23S rRNA (Uracil(1939)-C(5))-methyltransferase RlmD</fullName>
    </submittedName>
</protein>
<comment type="caution">
    <text evidence="8">The sequence shown here is derived from an EMBL/GenBank/DDBJ whole genome shotgun (WGS) entry which is preliminary data.</text>
</comment>
<proteinExistence type="inferred from homology"/>
<feature type="binding site" evidence="6">
    <location>
        <position position="295"/>
    </location>
    <ligand>
        <name>S-adenosyl-L-methionine</name>
        <dbReference type="ChEBI" id="CHEBI:59789"/>
    </ligand>
</feature>
<dbReference type="EMBL" id="BPQH01000006">
    <property type="protein sequence ID" value="GJD49636.1"/>
    <property type="molecule type" value="Genomic_DNA"/>
</dbReference>
<keyword evidence="1" id="KW-0408">Iron</keyword>
<keyword evidence="9" id="KW-1185">Reference proteome</keyword>
<evidence type="ECO:0000256" key="4">
    <source>
        <dbReference type="ARBA" id="ARBA00022691"/>
    </source>
</evidence>
<evidence type="ECO:0000256" key="7">
    <source>
        <dbReference type="PROSITE-ProRule" id="PRU10015"/>
    </source>
</evidence>
<dbReference type="SUPFAM" id="SSF53335">
    <property type="entry name" value="S-adenosyl-L-methionine-dependent methyltransferases"/>
    <property type="match status" value="1"/>
</dbReference>